<dbReference type="CDD" id="cd17267">
    <property type="entry name" value="RMtype1_S_EcoAO83I-TRD1-CR1_like"/>
    <property type="match status" value="1"/>
</dbReference>
<keyword evidence="3" id="KW-0238">DNA-binding</keyword>
<dbReference type="PANTHER" id="PTHR30408">
    <property type="entry name" value="TYPE-1 RESTRICTION ENZYME ECOKI SPECIFICITY PROTEIN"/>
    <property type="match status" value="1"/>
</dbReference>
<evidence type="ECO:0000259" key="4">
    <source>
        <dbReference type="Pfam" id="PF01420"/>
    </source>
</evidence>
<dbReference type="Gene3D" id="3.90.220.20">
    <property type="entry name" value="DNA methylase specificity domains"/>
    <property type="match status" value="2"/>
</dbReference>
<comment type="caution">
    <text evidence="5">The sequence shown here is derived from an EMBL/GenBank/DDBJ whole genome shotgun (WGS) entry which is preliminary data.</text>
</comment>
<feature type="domain" description="Type I restriction modification DNA specificity" evidence="4">
    <location>
        <begin position="1"/>
        <end position="150"/>
    </location>
</feature>
<evidence type="ECO:0000313" key="6">
    <source>
        <dbReference type="Proteomes" id="UP000323410"/>
    </source>
</evidence>
<evidence type="ECO:0000256" key="1">
    <source>
        <dbReference type="ARBA" id="ARBA00010923"/>
    </source>
</evidence>
<keyword evidence="6" id="KW-1185">Reference proteome</keyword>
<sequence>MSEWRDTTLGEVLNFQRGFDITRKTQASGGVPVVSSGGIASFHDTAAAAGPGVVIGRKGTLGKVFYLPGHYWPHDTTLWVQDFKSNLPRFVYYFMKQFDTSWLDAGSANPTLNRNHLHPLRVSWPAIHVQQAVAEVLGALDDKIAANTKLAAAADELLATRLSAFIQHDTKQVPLGEIAQVNASKVKPIPGTGLRYIDIAAVGVGSFDFPDITLWDDAPSRARRGVQRGDTLWSTVRPNRRSHALNLSEDPLLVASTGFAVLSPRTVGWAYLYELTRRPEFTAYLETVAEGSAYPAVRAERFGEALVPLISGPSRNLFESIAEPLRETAHMLITENRTLAATRDALLPQLMSGKLRVKDAEKALEDAGV</sequence>
<dbReference type="InterPro" id="IPR000055">
    <property type="entry name" value="Restrct_endonuc_typeI_TRD"/>
</dbReference>
<gene>
    <name evidence="5" type="ORF">FQ377_10010</name>
</gene>
<comment type="similarity">
    <text evidence="1">Belongs to the type-I restriction system S methylase family.</text>
</comment>
<evidence type="ECO:0000256" key="2">
    <source>
        <dbReference type="ARBA" id="ARBA00022747"/>
    </source>
</evidence>
<dbReference type="PANTHER" id="PTHR30408:SF13">
    <property type="entry name" value="TYPE I RESTRICTION ENZYME HINDI SPECIFICITY SUBUNIT"/>
    <property type="match status" value="1"/>
</dbReference>
<accession>A0A5D0XQU5</accession>
<reference evidence="5 6" key="1">
    <citation type="submission" date="2019-08" db="EMBL/GenBank/DDBJ databases">
        <title>Genone of Arthrobacter echini P9.</title>
        <authorList>
            <person name="Bowman J.P."/>
        </authorList>
    </citation>
    <scope>NUCLEOTIDE SEQUENCE [LARGE SCALE GENOMIC DNA]</scope>
    <source>
        <strain evidence="5 6">P9</strain>
    </source>
</reference>
<dbReference type="InterPro" id="IPR044946">
    <property type="entry name" value="Restrct_endonuc_typeI_TRD_sf"/>
</dbReference>
<evidence type="ECO:0000313" key="5">
    <source>
        <dbReference type="EMBL" id="TYC98639.1"/>
    </source>
</evidence>
<dbReference type="EMBL" id="VSLD01000004">
    <property type="protein sequence ID" value="TYC98639.1"/>
    <property type="molecule type" value="Genomic_DNA"/>
</dbReference>
<organism evidence="5 6">
    <name type="scientific">Arthrobacter echini</name>
    <dbReference type="NCBI Taxonomy" id="1529066"/>
    <lineage>
        <taxon>Bacteria</taxon>
        <taxon>Bacillati</taxon>
        <taxon>Actinomycetota</taxon>
        <taxon>Actinomycetes</taxon>
        <taxon>Micrococcales</taxon>
        <taxon>Micrococcaceae</taxon>
        <taxon>Arthrobacter</taxon>
    </lineage>
</organism>
<dbReference type="InterPro" id="IPR052021">
    <property type="entry name" value="Type-I_RS_S_subunit"/>
</dbReference>
<dbReference type="Proteomes" id="UP000323410">
    <property type="component" value="Unassembled WGS sequence"/>
</dbReference>
<name>A0A5D0XQU5_9MICC</name>
<dbReference type="SUPFAM" id="SSF116734">
    <property type="entry name" value="DNA methylase specificity domain"/>
    <property type="match status" value="2"/>
</dbReference>
<keyword evidence="2" id="KW-0680">Restriction system</keyword>
<dbReference type="AlphaFoldDB" id="A0A5D0XQU5"/>
<evidence type="ECO:0000256" key="3">
    <source>
        <dbReference type="ARBA" id="ARBA00023125"/>
    </source>
</evidence>
<dbReference type="OrthoDB" id="9798929at2"/>
<dbReference type="GO" id="GO:0009307">
    <property type="term" value="P:DNA restriction-modification system"/>
    <property type="evidence" value="ECO:0007669"/>
    <property type="project" value="UniProtKB-KW"/>
</dbReference>
<dbReference type="GO" id="GO:0003677">
    <property type="term" value="F:DNA binding"/>
    <property type="evidence" value="ECO:0007669"/>
    <property type="project" value="UniProtKB-KW"/>
</dbReference>
<dbReference type="Pfam" id="PF01420">
    <property type="entry name" value="Methylase_S"/>
    <property type="match status" value="1"/>
</dbReference>
<proteinExistence type="inferred from homology"/>
<protein>
    <recommendedName>
        <fullName evidence="4">Type I restriction modification DNA specificity domain-containing protein</fullName>
    </recommendedName>
</protein>